<dbReference type="Pfam" id="PF04884">
    <property type="entry name" value="UVB_sens_prot"/>
    <property type="match status" value="1"/>
</dbReference>
<evidence type="ECO:0000256" key="4">
    <source>
        <dbReference type="ARBA" id="ARBA00022989"/>
    </source>
</evidence>
<accession>A0A8K0AHA1</accession>
<evidence type="ECO:0000256" key="1">
    <source>
        <dbReference type="ARBA" id="ARBA00004370"/>
    </source>
</evidence>
<evidence type="ECO:0000256" key="3">
    <source>
        <dbReference type="ARBA" id="ARBA00022692"/>
    </source>
</evidence>
<comment type="subcellular location">
    <subcellularLocation>
        <location evidence="1">Membrane</location>
    </subcellularLocation>
</comment>
<evidence type="ECO:0000313" key="10">
    <source>
        <dbReference type="Proteomes" id="UP000799049"/>
    </source>
</evidence>
<dbReference type="InterPro" id="IPR006968">
    <property type="entry name" value="RUS_fam"/>
</dbReference>
<keyword evidence="4 7" id="KW-1133">Transmembrane helix</keyword>
<dbReference type="OrthoDB" id="19606at2759"/>
<dbReference type="InterPro" id="IPR054549">
    <property type="entry name" value="UVB_sens_RUS_dom"/>
</dbReference>
<feature type="region of interest" description="Disordered" evidence="6">
    <location>
        <begin position="404"/>
        <end position="435"/>
    </location>
</feature>
<comment type="similarity">
    <text evidence="2">Belongs to the RUS1 family.</text>
</comment>
<organism evidence="9 10">
    <name type="scientific">Andalucia godoyi</name>
    <name type="common">Flagellate</name>
    <dbReference type="NCBI Taxonomy" id="505711"/>
    <lineage>
        <taxon>Eukaryota</taxon>
        <taxon>Discoba</taxon>
        <taxon>Jakobida</taxon>
        <taxon>Andalucina</taxon>
        <taxon>Andaluciidae</taxon>
        <taxon>Andalucia</taxon>
    </lineage>
</organism>
<protein>
    <submittedName>
        <fullName evidence="9">Conserved mitochondrial DUF647 domain-containing protein</fullName>
    </submittedName>
</protein>
<feature type="transmembrane region" description="Helical" evidence="7">
    <location>
        <begin position="247"/>
        <end position="268"/>
    </location>
</feature>
<dbReference type="AlphaFoldDB" id="A0A8K0AHA1"/>
<evidence type="ECO:0000313" key="9">
    <source>
        <dbReference type="EMBL" id="KAF0852306.1"/>
    </source>
</evidence>
<gene>
    <name evidence="9" type="ORF">ANDGO_08054</name>
</gene>
<evidence type="ECO:0000256" key="6">
    <source>
        <dbReference type="SAM" id="MobiDB-lite"/>
    </source>
</evidence>
<feature type="transmembrane region" description="Helical" evidence="7">
    <location>
        <begin position="223"/>
        <end position="241"/>
    </location>
</feature>
<proteinExistence type="inferred from homology"/>
<keyword evidence="3 7" id="KW-0812">Transmembrane</keyword>
<dbReference type="GO" id="GO:0016020">
    <property type="term" value="C:membrane"/>
    <property type="evidence" value="ECO:0007669"/>
    <property type="project" value="UniProtKB-SubCell"/>
</dbReference>
<feature type="transmembrane region" description="Helical" evidence="7">
    <location>
        <begin position="98"/>
        <end position="119"/>
    </location>
</feature>
<evidence type="ECO:0000256" key="5">
    <source>
        <dbReference type="ARBA" id="ARBA00023136"/>
    </source>
</evidence>
<comment type="caution">
    <text evidence="9">The sequence shown here is derived from an EMBL/GenBank/DDBJ whole genome shotgun (WGS) entry which is preliminary data.</text>
</comment>
<evidence type="ECO:0000256" key="7">
    <source>
        <dbReference type="SAM" id="Phobius"/>
    </source>
</evidence>
<evidence type="ECO:0000259" key="8">
    <source>
        <dbReference type="Pfam" id="PF04884"/>
    </source>
</evidence>
<reference evidence="9" key="1">
    <citation type="submission" date="2019-09" db="EMBL/GenBank/DDBJ databases">
        <title>The Mitochondrial Proteome of the Jakobid, Andalucia godoyi, a Protist With the Most Gene-Rich and Bacteria-Like Mitochondrial Genome.</title>
        <authorList>
            <person name="Gray M.W."/>
            <person name="Burger G."/>
            <person name="Derelle R."/>
            <person name="Klimes V."/>
            <person name="Leger M."/>
            <person name="Sarrasin M."/>
            <person name="Vlcek C."/>
            <person name="Roger A.J."/>
            <person name="Elias M."/>
            <person name="Lang B.F."/>
        </authorList>
    </citation>
    <scope>NUCLEOTIDE SEQUENCE</scope>
    <source>
        <strain evidence="9">And28</strain>
    </source>
</reference>
<sequence length="435" mass="47445">MSFARFVSSSVPPRLGGAGAVVRQTVRNGSVVSIRQGNPSSMRIEASKRDSLVRRTISMFMPDRYPHSVDSSYARFSLLQGIQHFSNSITSVMSTQSLLLALGLGSGALPIAATLNWILKDGLGQLGGIVFSSRMGTMFDLHTKTLYIASSIFFQMACLLEYMCPFAGPYLFLPLASVANVGKNLAWISASASKVKMHQSLSTDDKGSNLGDLTAKSGSQATAFSMIGIGFSVILTSYFGNHPVTNMTLGLLFAACSVGAAVAGAVTVPMRNVTEPRLLHLFEIFSKTGTVPDPSSLRKEDVLVELAFIKKRIQGRFVKINPDLRRIHEFNLDGLWNVATETSKKTIFVAEENAFLVRTDASPHDVFRGYCTDVLRQSEAEFGHFVEAMTKQGWDVKNSDLEGSRTSQRFEVDPASAQSEIEEDAEFDSTTSMNR</sequence>
<evidence type="ECO:0000256" key="2">
    <source>
        <dbReference type="ARBA" id="ARBA00007558"/>
    </source>
</evidence>
<dbReference type="EMBL" id="VRVR01000046">
    <property type="protein sequence ID" value="KAF0852306.1"/>
    <property type="molecule type" value="Genomic_DNA"/>
</dbReference>
<keyword evidence="10" id="KW-1185">Reference proteome</keyword>
<feature type="domain" description="Protein root UVB sensitive/RUS" evidence="8">
    <location>
        <begin position="48"/>
        <end position="288"/>
    </location>
</feature>
<dbReference type="Proteomes" id="UP000799049">
    <property type="component" value="Unassembled WGS sequence"/>
</dbReference>
<dbReference type="PANTHER" id="PTHR12770">
    <property type="entry name" value="RUS1 FAMILY PROTEIN C16ORF58"/>
    <property type="match status" value="1"/>
</dbReference>
<name>A0A8K0AHA1_ANDGO</name>
<keyword evidence="5 7" id="KW-0472">Membrane</keyword>
<dbReference type="PANTHER" id="PTHR12770:SF31">
    <property type="entry name" value="RUS FAMILY MEMBER 1"/>
    <property type="match status" value="1"/>
</dbReference>